<dbReference type="Proteomes" id="UP000803884">
    <property type="component" value="Unassembled WGS sequence"/>
</dbReference>
<feature type="transmembrane region" description="Helical" evidence="1">
    <location>
        <begin position="188"/>
        <end position="209"/>
    </location>
</feature>
<comment type="caution">
    <text evidence="2">The sequence shown here is derived from an EMBL/GenBank/DDBJ whole genome shotgun (WGS) entry which is preliminary data.</text>
</comment>
<name>A0AB34L142_9PEZI</name>
<keyword evidence="1" id="KW-1133">Transmembrane helix</keyword>
<dbReference type="GeneID" id="96003630"/>
<evidence type="ECO:0008006" key="4">
    <source>
        <dbReference type="Google" id="ProtNLM"/>
    </source>
</evidence>
<keyword evidence="1" id="KW-0812">Transmembrane</keyword>
<feature type="transmembrane region" description="Helical" evidence="1">
    <location>
        <begin position="41"/>
        <end position="64"/>
    </location>
</feature>
<dbReference type="EMBL" id="JAAQHG020000005">
    <property type="protein sequence ID" value="KAL1589114.1"/>
    <property type="molecule type" value="Genomic_DNA"/>
</dbReference>
<keyword evidence="3" id="KW-1185">Reference proteome</keyword>
<feature type="transmembrane region" description="Helical" evidence="1">
    <location>
        <begin position="85"/>
        <end position="107"/>
    </location>
</feature>
<organism evidence="2 3">
    <name type="scientific">Cladosporium halotolerans</name>
    <dbReference type="NCBI Taxonomy" id="1052096"/>
    <lineage>
        <taxon>Eukaryota</taxon>
        <taxon>Fungi</taxon>
        <taxon>Dikarya</taxon>
        <taxon>Ascomycota</taxon>
        <taxon>Pezizomycotina</taxon>
        <taxon>Dothideomycetes</taxon>
        <taxon>Dothideomycetidae</taxon>
        <taxon>Cladosporiales</taxon>
        <taxon>Cladosporiaceae</taxon>
        <taxon>Cladosporium</taxon>
    </lineage>
</organism>
<proteinExistence type="predicted"/>
<sequence>MPLKPRTLITVLSALYLLTLTTLAAYALHKSNTLSLPIPHILAALAIALPPLAGVALETSTSLLTSATNRSSLAKPNPRLSPARATLVLHSTFALLLVYETALATLAGTHLRPSVCALREKWQGMFHAKDAAGIRAVQEALGCCGFQSGRDMAWPFPGQGRDADACEVRFGGAPPRCLEGWEGQERVVGGLLVGVAVGVFVLQLLVVAIPAPSGSRSWLPAGVQLPADGERRRLEYRDAEDVGEDDSLADEVRRLNSDSQLATTVEGTRERNGVLLPRENQWSLTSEAA</sequence>
<evidence type="ECO:0000313" key="3">
    <source>
        <dbReference type="Proteomes" id="UP000803884"/>
    </source>
</evidence>
<reference evidence="2 3" key="1">
    <citation type="journal article" date="2020" name="Microbiol. Resour. Announc.">
        <title>Draft Genome Sequence of a Cladosporium Species Isolated from the Mesophotic Ascidian Didemnum maculosum.</title>
        <authorList>
            <person name="Gioti A."/>
            <person name="Siaperas R."/>
            <person name="Nikolaivits E."/>
            <person name="Le Goff G."/>
            <person name="Ouazzani J."/>
            <person name="Kotoulas G."/>
            <person name="Topakas E."/>
        </authorList>
    </citation>
    <scope>NUCLEOTIDE SEQUENCE [LARGE SCALE GENOMIC DNA]</scope>
    <source>
        <strain evidence="2 3">TM138-S3</strain>
    </source>
</reference>
<keyword evidence="1" id="KW-0472">Membrane</keyword>
<accession>A0AB34L142</accession>
<dbReference type="RefSeq" id="XP_069232219.1">
    <property type="nucleotide sequence ID" value="XM_069370792.1"/>
</dbReference>
<evidence type="ECO:0000256" key="1">
    <source>
        <dbReference type="SAM" id="Phobius"/>
    </source>
</evidence>
<evidence type="ECO:0000313" key="2">
    <source>
        <dbReference type="EMBL" id="KAL1589114.1"/>
    </source>
</evidence>
<protein>
    <recommendedName>
        <fullName evidence="4">Tetraspanin Tsp3</fullName>
    </recommendedName>
</protein>
<dbReference type="AlphaFoldDB" id="A0AB34L142"/>
<gene>
    <name evidence="2" type="ORF">WHR41_02186</name>
</gene>